<dbReference type="AlphaFoldDB" id="A0A3M7Q0L7"/>
<comment type="caution">
    <text evidence="3">The sequence shown here is derived from an EMBL/GenBank/DDBJ whole genome shotgun (WGS) entry which is preliminary data.</text>
</comment>
<dbReference type="PROSITE" id="PS50192">
    <property type="entry name" value="T_SNARE"/>
    <property type="match status" value="1"/>
</dbReference>
<dbReference type="EMBL" id="REGN01007898">
    <property type="protein sequence ID" value="RNA04997.1"/>
    <property type="molecule type" value="Genomic_DNA"/>
</dbReference>
<sequence>MDDQIYEININRFIQSTEYQLNKLKDCISRLKEYQSYQDWKNVKQSHLNASQIIKRIKSEIKEIEKIRDQIVSNLENKNSSPIVNKIDDQLKFITRKLQNEANEIESLAAPYHQFEYKYQDSFLESNFVAPEMFQYKIEKNEFLAQDEELCNSYQQLLKDCDDLKFLMEKFSEELYKQKPTIDSIEKNLDTTEDNLATGSTNLRTALKYKVLGTASGGAVVGSLIGGPVGLLAGAKLGALVGLGGGLFGYTLSKYFNKPNY</sequence>
<evidence type="ECO:0000259" key="2">
    <source>
        <dbReference type="PROSITE" id="PS50192"/>
    </source>
</evidence>
<dbReference type="InterPro" id="IPR010989">
    <property type="entry name" value="SNARE"/>
</dbReference>
<keyword evidence="1" id="KW-0175">Coiled coil</keyword>
<dbReference type="Gene3D" id="1.20.5.110">
    <property type="match status" value="1"/>
</dbReference>
<dbReference type="InterPro" id="IPR000727">
    <property type="entry name" value="T_SNARE_dom"/>
</dbReference>
<protein>
    <submittedName>
        <fullName evidence="3">Syntaxin-17</fullName>
    </submittedName>
</protein>
<evidence type="ECO:0000256" key="1">
    <source>
        <dbReference type="SAM" id="Coils"/>
    </source>
</evidence>
<dbReference type="Pfam" id="PF26585">
    <property type="entry name" value="STX17_N"/>
    <property type="match status" value="1"/>
</dbReference>
<feature type="coiled-coil region" evidence="1">
    <location>
        <begin position="54"/>
        <end position="104"/>
    </location>
</feature>
<dbReference type="InterPro" id="IPR059001">
    <property type="entry name" value="STX17_N"/>
</dbReference>
<dbReference type="Proteomes" id="UP000276133">
    <property type="component" value="Unassembled WGS sequence"/>
</dbReference>
<dbReference type="GO" id="GO:0016020">
    <property type="term" value="C:membrane"/>
    <property type="evidence" value="ECO:0007669"/>
    <property type="project" value="InterPro"/>
</dbReference>
<dbReference type="GO" id="GO:0016192">
    <property type="term" value="P:vesicle-mediated transport"/>
    <property type="evidence" value="ECO:0007669"/>
    <property type="project" value="InterPro"/>
</dbReference>
<dbReference type="OrthoDB" id="10035606at2759"/>
<accession>A0A3M7Q0L7</accession>
<proteinExistence type="predicted"/>
<evidence type="ECO:0000313" key="4">
    <source>
        <dbReference type="Proteomes" id="UP000276133"/>
    </source>
</evidence>
<gene>
    <name evidence="3" type="ORF">BpHYR1_002343</name>
</gene>
<dbReference type="SUPFAM" id="SSF47661">
    <property type="entry name" value="t-snare proteins"/>
    <property type="match status" value="1"/>
</dbReference>
<evidence type="ECO:0000313" key="3">
    <source>
        <dbReference type="EMBL" id="RNA04997.1"/>
    </source>
</evidence>
<name>A0A3M7Q0L7_BRAPC</name>
<keyword evidence="4" id="KW-1185">Reference proteome</keyword>
<feature type="domain" description="T-SNARE coiled-coil homology" evidence="2">
    <location>
        <begin position="144"/>
        <end position="206"/>
    </location>
</feature>
<reference evidence="3 4" key="1">
    <citation type="journal article" date="2018" name="Sci. Rep.">
        <title>Genomic signatures of local adaptation to the degree of environmental predictability in rotifers.</title>
        <authorList>
            <person name="Franch-Gras L."/>
            <person name="Hahn C."/>
            <person name="Garcia-Roger E.M."/>
            <person name="Carmona M.J."/>
            <person name="Serra M."/>
            <person name="Gomez A."/>
        </authorList>
    </citation>
    <scope>NUCLEOTIDE SEQUENCE [LARGE SCALE GENOMIC DNA]</scope>
    <source>
        <strain evidence="3">HYR1</strain>
    </source>
</reference>
<organism evidence="3 4">
    <name type="scientific">Brachionus plicatilis</name>
    <name type="common">Marine rotifer</name>
    <name type="synonym">Brachionus muelleri</name>
    <dbReference type="NCBI Taxonomy" id="10195"/>
    <lineage>
        <taxon>Eukaryota</taxon>
        <taxon>Metazoa</taxon>
        <taxon>Spiralia</taxon>
        <taxon>Gnathifera</taxon>
        <taxon>Rotifera</taxon>
        <taxon>Eurotatoria</taxon>
        <taxon>Monogononta</taxon>
        <taxon>Pseudotrocha</taxon>
        <taxon>Ploima</taxon>
        <taxon>Brachionidae</taxon>
        <taxon>Brachionus</taxon>
    </lineage>
</organism>
<dbReference type="STRING" id="10195.A0A3M7Q0L7"/>